<dbReference type="Pfam" id="PF12438">
    <property type="entry name" value="DUF3679"/>
    <property type="match status" value="1"/>
</dbReference>
<comment type="caution">
    <text evidence="2">The sequence shown here is derived from an EMBL/GenBank/DDBJ whole genome shotgun (WGS) entry which is preliminary data.</text>
</comment>
<dbReference type="RefSeq" id="WP_163239484.1">
    <property type="nucleotide sequence ID" value="NZ_CP082780.1"/>
</dbReference>
<evidence type="ECO:0000313" key="2">
    <source>
        <dbReference type="EMBL" id="NEY80265.1"/>
    </source>
</evidence>
<evidence type="ECO:0000313" key="4">
    <source>
        <dbReference type="Proteomes" id="UP000570010"/>
    </source>
</evidence>
<dbReference type="Proteomes" id="UP000472971">
    <property type="component" value="Unassembled WGS sequence"/>
</dbReference>
<accession>A0A6B3VVF3</accession>
<keyword evidence="3" id="KW-1185">Reference proteome</keyword>
<organism evidence="2 3">
    <name type="scientific">Bacillus aquiflavi</name>
    <dbReference type="NCBI Taxonomy" id="2672567"/>
    <lineage>
        <taxon>Bacteria</taxon>
        <taxon>Bacillati</taxon>
        <taxon>Bacillota</taxon>
        <taxon>Bacilli</taxon>
        <taxon>Bacillales</taxon>
        <taxon>Bacillaceae</taxon>
        <taxon>Bacillus</taxon>
    </lineage>
</organism>
<dbReference type="InterPro" id="IPR020534">
    <property type="entry name" value="Uncharacterised_YqxA"/>
</dbReference>
<dbReference type="EMBL" id="JAAIWN010000002">
    <property type="protein sequence ID" value="NEY80265.1"/>
    <property type="molecule type" value="Genomic_DNA"/>
</dbReference>
<gene>
    <name evidence="2" type="ORF">G4D64_01725</name>
    <name evidence="1" type="ORF">H1Z61_01730</name>
</gene>
<protein>
    <submittedName>
        <fullName evidence="2">DUF3679 domain-containing protein</fullName>
    </submittedName>
    <submittedName>
        <fullName evidence="1">YqxA family protein</fullName>
    </submittedName>
</protein>
<dbReference type="EMBL" id="JACEIO010000002">
    <property type="protein sequence ID" value="MBA4535890.1"/>
    <property type="molecule type" value="Genomic_DNA"/>
</dbReference>
<evidence type="ECO:0000313" key="3">
    <source>
        <dbReference type="Proteomes" id="UP000472971"/>
    </source>
</evidence>
<dbReference type="AlphaFoldDB" id="A0A6B3VVF3"/>
<dbReference type="Proteomes" id="UP000570010">
    <property type="component" value="Unassembled WGS sequence"/>
</dbReference>
<reference evidence="1 4" key="2">
    <citation type="submission" date="2020-07" db="EMBL/GenBank/DDBJ databases">
        <authorList>
            <person name="Feng H."/>
        </authorList>
    </citation>
    <scope>NUCLEOTIDE SEQUENCE [LARGE SCALE GENOMIC DNA]</scope>
    <source>
        <strain evidence="1">S-12</strain>
        <strain evidence="4">s-12</strain>
    </source>
</reference>
<reference evidence="2 3" key="1">
    <citation type="submission" date="2020-02" db="EMBL/GenBank/DDBJ databases">
        <title>Bacillus aquiflavi sp. nov., isolated from yellow water of strong flavor Chinese baijiu in Yibin region of China.</title>
        <authorList>
            <person name="Xie J."/>
        </authorList>
    </citation>
    <scope>NUCLEOTIDE SEQUENCE [LARGE SCALE GENOMIC DNA]</scope>
    <source>
        <strain evidence="2 3">3H-10</strain>
    </source>
</reference>
<proteinExistence type="predicted"/>
<sequence length="121" mass="13652">MKGFFIKLMLLVALMFFCILLGMQKASEGIQSMRGYDDPDFKSAFSVEELNDGELQASVLGTDITSHDLAAKKKKLEEFKTFNFFSSAGKKISEGVSNLSKKGIEFLTELFEDRHDDKQDH</sequence>
<name>A0A6B3VVF3_9BACI</name>
<evidence type="ECO:0000313" key="1">
    <source>
        <dbReference type="EMBL" id="MBA4535890.1"/>
    </source>
</evidence>